<evidence type="ECO:0000313" key="1">
    <source>
        <dbReference type="EMBL" id="TKS56964.1"/>
    </source>
</evidence>
<comment type="caution">
    <text evidence="1">The sequence shown here is derived from an EMBL/GenBank/DDBJ whole genome shotgun (WGS) entry which is preliminary data.</text>
</comment>
<dbReference type="EMBL" id="SWMU01000001">
    <property type="protein sequence ID" value="TKS56964.1"/>
    <property type="molecule type" value="Genomic_DNA"/>
</dbReference>
<dbReference type="RefSeq" id="WP_138930668.1">
    <property type="nucleotide sequence ID" value="NZ_SWMU01000001.1"/>
</dbReference>
<name>A0A4U5TTZ2_9FLAO</name>
<dbReference type="InterPro" id="IPR025563">
    <property type="entry name" value="DUF4286"/>
</dbReference>
<evidence type="ECO:0000313" key="2">
    <source>
        <dbReference type="Proteomes" id="UP000306552"/>
    </source>
</evidence>
<sequence length="102" mass="11870">MYIFNTTFNIELKLVDQCVKEIEFNLISDLLDTGLIEKAILTEVLSQDQSGKTFSLQLFYSTKAHLTQFQKFHNQTIEQWVRAYSGKVLFFQTPMRVIGEKA</sequence>
<dbReference type="OrthoDB" id="1121837at2"/>
<accession>A0A4U5TTZ2</accession>
<proteinExistence type="predicted"/>
<keyword evidence="2" id="KW-1185">Reference proteome</keyword>
<dbReference type="Pfam" id="PF14114">
    <property type="entry name" value="DUF4286"/>
    <property type="match status" value="1"/>
</dbReference>
<dbReference type="Proteomes" id="UP000306552">
    <property type="component" value="Unassembled WGS sequence"/>
</dbReference>
<gene>
    <name evidence="1" type="ORF">FCN74_00630</name>
</gene>
<reference evidence="1 2" key="1">
    <citation type="submission" date="2019-04" db="EMBL/GenBank/DDBJ databases">
        <title>Psychroflexus halotolerans sp. nov., isolated from a marine solar saltern.</title>
        <authorList>
            <person name="Feng X."/>
        </authorList>
    </citation>
    <scope>NUCLEOTIDE SEQUENCE [LARGE SCALE GENOMIC DNA]</scope>
    <source>
        <strain evidence="1 2">WDS2C27</strain>
    </source>
</reference>
<dbReference type="AlphaFoldDB" id="A0A4U5TTZ2"/>
<protein>
    <submittedName>
        <fullName evidence="1">DUF4286 family protein</fullName>
    </submittedName>
</protein>
<organism evidence="1 2">
    <name type="scientific">Mesohalobacter halotolerans</name>
    <dbReference type="NCBI Taxonomy" id="1883405"/>
    <lineage>
        <taxon>Bacteria</taxon>
        <taxon>Pseudomonadati</taxon>
        <taxon>Bacteroidota</taxon>
        <taxon>Flavobacteriia</taxon>
        <taxon>Flavobacteriales</taxon>
        <taxon>Flavobacteriaceae</taxon>
        <taxon>Mesohalobacter</taxon>
    </lineage>
</organism>